<reference evidence="3" key="2">
    <citation type="submission" date="2009-11" db="EMBL/GenBank/DDBJ databases">
        <title>The Genome Sequence of Allomyces macrogynus strain ATCC 38327.</title>
        <authorList>
            <consortium name="The Broad Institute Genome Sequencing Platform"/>
            <person name="Russ C."/>
            <person name="Cuomo C."/>
            <person name="Shea T."/>
            <person name="Young S.K."/>
            <person name="Zeng Q."/>
            <person name="Koehrsen M."/>
            <person name="Haas B."/>
            <person name="Borodovsky M."/>
            <person name="Guigo R."/>
            <person name="Alvarado L."/>
            <person name="Berlin A."/>
            <person name="Borenstein D."/>
            <person name="Chen Z."/>
            <person name="Engels R."/>
            <person name="Freedman E."/>
            <person name="Gellesch M."/>
            <person name="Goldberg J."/>
            <person name="Griggs A."/>
            <person name="Gujja S."/>
            <person name="Heiman D."/>
            <person name="Hepburn T."/>
            <person name="Howarth C."/>
            <person name="Jen D."/>
            <person name="Larson L."/>
            <person name="Lewis B."/>
            <person name="Mehta T."/>
            <person name="Park D."/>
            <person name="Pearson M."/>
            <person name="Roberts A."/>
            <person name="Saif S."/>
            <person name="Shenoy N."/>
            <person name="Sisk P."/>
            <person name="Stolte C."/>
            <person name="Sykes S."/>
            <person name="Walk T."/>
            <person name="White J."/>
            <person name="Yandava C."/>
            <person name="Burger G."/>
            <person name="Gray M.W."/>
            <person name="Holland P.W.H."/>
            <person name="King N."/>
            <person name="Lang F.B.F."/>
            <person name="Roger A.J."/>
            <person name="Ruiz-Trillo I."/>
            <person name="Lander E."/>
            <person name="Nusbaum C."/>
        </authorList>
    </citation>
    <scope>NUCLEOTIDE SEQUENCE [LARGE SCALE GENOMIC DNA]</scope>
    <source>
        <strain evidence="3">ATCC 38327</strain>
    </source>
</reference>
<feature type="region of interest" description="Disordered" evidence="1">
    <location>
        <begin position="464"/>
        <end position="490"/>
    </location>
</feature>
<feature type="region of interest" description="Disordered" evidence="1">
    <location>
        <begin position="355"/>
        <end position="421"/>
    </location>
</feature>
<feature type="compositionally biased region" description="Basic and acidic residues" evidence="1">
    <location>
        <begin position="873"/>
        <end position="899"/>
    </location>
</feature>
<feature type="compositionally biased region" description="Polar residues" evidence="1">
    <location>
        <begin position="628"/>
        <end position="637"/>
    </location>
</feature>
<feature type="compositionally biased region" description="Polar residues" evidence="1">
    <location>
        <begin position="355"/>
        <end position="367"/>
    </location>
</feature>
<dbReference type="AlphaFoldDB" id="A0A0L0SHA9"/>
<feature type="compositionally biased region" description="Low complexity" evidence="1">
    <location>
        <begin position="368"/>
        <end position="390"/>
    </location>
</feature>
<feature type="compositionally biased region" description="Pro residues" evidence="1">
    <location>
        <begin position="262"/>
        <end position="271"/>
    </location>
</feature>
<dbReference type="OrthoDB" id="5583483at2759"/>
<feature type="compositionally biased region" description="Basic and acidic residues" evidence="1">
    <location>
        <begin position="847"/>
        <end position="857"/>
    </location>
</feature>
<dbReference type="VEuPathDB" id="FungiDB:AMAG_07109"/>
<feature type="compositionally biased region" description="Basic and acidic residues" evidence="1">
    <location>
        <begin position="522"/>
        <end position="532"/>
    </location>
</feature>
<sequence length="1010" mass="106467">MSTMSTTPAGGLRSGVSAVNRPGLLNAFWMAGTTNGALADFEFDLNFTVRHRIHPLPSASPKSTPAQQAAMSILQIPDPVAKIVHASGHEEKLIVDLFKDLNYSMGGPMLSILRELLQVPQKMCDAIVKTRGIAPLVTGEELVRVLVEKTMGAESMDVDKTTGVKSMDVDKTVGVESMDVDTPSPHSSSTASDGKNKEPLPAPIAENNQLDATAAVVPDDHVMSDVEETFAWSPVMDRTGPSPRPPSTTIKSVTASTVASPVPGPAAPPVTPRRSSSSNVIDLDECEYPSPASSPTTVPTELPQPPKTAPGQTVEPMLPLSLDGDMPINSNHNQNEHDAAWALLSVLGKLGHQEATGSGAESAQDSCAASPTTTLPAAVPPTAVSSPRPTLANSVPGTSSTRSTMSRTTHGRAKSPTSHAPLVSMDSAVSLGNDDFTPLGSAVCSAAPSPLKITNEQFSPVNLAASSHRHGKSSEQGEAEPMDWSSPADATADVRLSTPELTELLFPEPASLESTAVPSKDLPTKVARDPRLARLAPTPASAPGNIIAPATRPVHPKSDPNPETPATRGGTVWVRPASSVEVRIDRRPRVFVPNTVARAAPAVSKPAAALVPSRSRVQSPPLVEETTWVESPTSAPTPLSKASAAKTPTPLRSLTKPPRNKGFAALPAWTEMGFLPKSPTLAQHDREPGEATAQTRPIPTTASNQVRATRPVSPTNLIAAPLSPVRLVPTSTPPSPSKPAAGAAPNHPVDVLTNAASNGARTRVRRSIGAADAPARPPRVISIVELDRPQDLTVPNDRHGPATPNERQDPVVPAHERWDAIALHDRRDTIAPHDRRDSAGPYPNTCIHDDPQARSLDRGWSGRSRPRSPKRTMGRDRDYAVGIRECARNTDRYVPEHRNQSRTRSRSTRRDDRPARNGPRPLANDRRVSGASLGTTAPPPPPPPLSFGSSAIMQGVRASMATSPPAKPPVGPSTPHGFGPGTVPASLMVPSRPQDPRRAAGAAPMHGRDA</sequence>
<feature type="compositionally biased region" description="Polar residues" evidence="1">
    <location>
        <begin position="692"/>
        <end position="716"/>
    </location>
</feature>
<evidence type="ECO:0000313" key="3">
    <source>
        <dbReference type="Proteomes" id="UP000054350"/>
    </source>
</evidence>
<protein>
    <submittedName>
        <fullName evidence="2">Uncharacterized protein</fullName>
    </submittedName>
</protein>
<feature type="region of interest" description="Disordered" evidence="1">
    <location>
        <begin position="234"/>
        <end position="312"/>
    </location>
</feature>
<evidence type="ECO:0000313" key="2">
    <source>
        <dbReference type="EMBL" id="KNE61834.1"/>
    </source>
</evidence>
<organism evidence="2 3">
    <name type="scientific">Allomyces macrogynus (strain ATCC 38327)</name>
    <name type="common">Allomyces javanicus var. macrogynus</name>
    <dbReference type="NCBI Taxonomy" id="578462"/>
    <lineage>
        <taxon>Eukaryota</taxon>
        <taxon>Fungi</taxon>
        <taxon>Fungi incertae sedis</taxon>
        <taxon>Blastocladiomycota</taxon>
        <taxon>Blastocladiomycetes</taxon>
        <taxon>Blastocladiales</taxon>
        <taxon>Blastocladiaceae</taxon>
        <taxon>Allomyces</taxon>
    </lineage>
</organism>
<feature type="compositionally biased region" description="Low complexity" evidence="1">
    <location>
        <begin position="289"/>
        <end position="300"/>
    </location>
</feature>
<name>A0A0L0SHA9_ALLM3</name>
<feature type="region of interest" description="Disordered" evidence="1">
    <location>
        <begin position="508"/>
        <end position="571"/>
    </location>
</feature>
<dbReference type="Proteomes" id="UP000054350">
    <property type="component" value="Unassembled WGS sequence"/>
</dbReference>
<proteinExistence type="predicted"/>
<feature type="compositionally biased region" description="Polar residues" evidence="1">
    <location>
        <begin position="184"/>
        <end position="193"/>
    </location>
</feature>
<reference evidence="2 3" key="1">
    <citation type="submission" date="2009-11" db="EMBL/GenBank/DDBJ databases">
        <title>Annotation of Allomyces macrogynus ATCC 38327.</title>
        <authorList>
            <consortium name="The Broad Institute Genome Sequencing Platform"/>
            <person name="Russ C."/>
            <person name="Cuomo C."/>
            <person name="Burger G."/>
            <person name="Gray M.W."/>
            <person name="Holland P.W.H."/>
            <person name="King N."/>
            <person name="Lang F.B.F."/>
            <person name="Roger A.J."/>
            <person name="Ruiz-Trillo I."/>
            <person name="Young S.K."/>
            <person name="Zeng Q."/>
            <person name="Gargeya S."/>
            <person name="Fitzgerald M."/>
            <person name="Haas B."/>
            <person name="Abouelleil A."/>
            <person name="Alvarado L."/>
            <person name="Arachchi H.M."/>
            <person name="Berlin A."/>
            <person name="Chapman S.B."/>
            <person name="Gearin G."/>
            <person name="Goldberg J."/>
            <person name="Griggs A."/>
            <person name="Gujja S."/>
            <person name="Hansen M."/>
            <person name="Heiman D."/>
            <person name="Howarth C."/>
            <person name="Larimer J."/>
            <person name="Lui A."/>
            <person name="MacDonald P.J.P."/>
            <person name="McCowen C."/>
            <person name="Montmayeur A."/>
            <person name="Murphy C."/>
            <person name="Neiman D."/>
            <person name="Pearson M."/>
            <person name="Priest M."/>
            <person name="Roberts A."/>
            <person name="Saif S."/>
            <person name="Shea T."/>
            <person name="Sisk P."/>
            <person name="Stolte C."/>
            <person name="Sykes S."/>
            <person name="Wortman J."/>
            <person name="Nusbaum C."/>
            <person name="Birren B."/>
        </authorList>
    </citation>
    <scope>NUCLEOTIDE SEQUENCE [LARGE SCALE GENOMIC DNA]</scope>
    <source>
        <strain evidence="2 3">ATCC 38327</strain>
    </source>
</reference>
<dbReference type="EMBL" id="GG745339">
    <property type="protein sequence ID" value="KNE61834.1"/>
    <property type="molecule type" value="Genomic_DNA"/>
</dbReference>
<evidence type="ECO:0000256" key="1">
    <source>
        <dbReference type="SAM" id="MobiDB-lite"/>
    </source>
</evidence>
<accession>A0A0L0SHA9</accession>
<feature type="compositionally biased region" description="Low complexity" evidence="1">
    <location>
        <begin position="398"/>
        <end position="408"/>
    </location>
</feature>
<keyword evidence="3" id="KW-1185">Reference proteome</keyword>
<feature type="region of interest" description="Disordered" evidence="1">
    <location>
        <begin position="678"/>
        <end position="1010"/>
    </location>
</feature>
<feature type="region of interest" description="Disordered" evidence="1">
    <location>
        <begin position="174"/>
        <end position="208"/>
    </location>
</feature>
<feature type="region of interest" description="Disordered" evidence="1">
    <location>
        <begin position="602"/>
        <end position="662"/>
    </location>
</feature>
<feature type="compositionally biased region" description="Low complexity" evidence="1">
    <location>
        <begin position="602"/>
        <end position="612"/>
    </location>
</feature>
<dbReference type="STRING" id="578462.A0A0L0SHA9"/>
<gene>
    <name evidence="2" type="ORF">AMAG_07109</name>
</gene>
<feature type="compositionally biased region" description="Basic and acidic residues" evidence="1">
    <location>
        <begin position="785"/>
        <end position="838"/>
    </location>
</feature>